<dbReference type="InterPro" id="IPR010035">
    <property type="entry name" value="Thi_S"/>
</dbReference>
<organism evidence="1 2">
    <name type="scientific">Pyruvatibacter mobilis</name>
    <dbReference type="NCBI Taxonomy" id="1712261"/>
    <lineage>
        <taxon>Bacteria</taxon>
        <taxon>Pseudomonadati</taxon>
        <taxon>Pseudomonadota</taxon>
        <taxon>Alphaproteobacteria</taxon>
        <taxon>Hyphomicrobiales</taxon>
        <taxon>Parvibaculaceae</taxon>
        <taxon>Pyruvatibacter</taxon>
    </lineage>
</organism>
<dbReference type="Pfam" id="PF02597">
    <property type="entry name" value="ThiS"/>
    <property type="match status" value="1"/>
</dbReference>
<dbReference type="PANTHER" id="PTHR34472">
    <property type="entry name" value="SULFUR CARRIER PROTEIN THIS"/>
    <property type="match status" value="1"/>
</dbReference>
<dbReference type="Proteomes" id="UP000470384">
    <property type="component" value="Unassembled WGS sequence"/>
</dbReference>
<evidence type="ECO:0000313" key="1">
    <source>
        <dbReference type="EMBL" id="NBG95557.1"/>
    </source>
</evidence>
<proteinExistence type="predicted"/>
<dbReference type="SUPFAM" id="SSF54285">
    <property type="entry name" value="MoaD/ThiS"/>
    <property type="match status" value="1"/>
</dbReference>
<dbReference type="NCBIfam" id="TIGR01683">
    <property type="entry name" value="thiS"/>
    <property type="match status" value="1"/>
</dbReference>
<dbReference type="OrthoDB" id="197113at2"/>
<dbReference type="InterPro" id="IPR016155">
    <property type="entry name" value="Mopterin_synth/thiamin_S_b"/>
</dbReference>
<dbReference type="EMBL" id="WXYQ01000005">
    <property type="protein sequence ID" value="NBG95557.1"/>
    <property type="molecule type" value="Genomic_DNA"/>
</dbReference>
<protein>
    <submittedName>
        <fullName evidence="1">Sulfur carrier protein ThiS</fullName>
    </submittedName>
</protein>
<dbReference type="Gene3D" id="3.10.20.30">
    <property type="match status" value="1"/>
</dbReference>
<reference evidence="1 2" key="1">
    <citation type="journal article" date="2016" name="Int. J. Syst. Evol. Microbiol.">
        <title>Pyruvatibacter mobilis gen. nov., sp. nov., a marine bacterium from the culture broth of Picochlorum sp. 122.</title>
        <authorList>
            <person name="Wang G."/>
            <person name="Tang M."/>
            <person name="Wu H."/>
            <person name="Dai S."/>
            <person name="Li T."/>
            <person name="Chen C."/>
            <person name="He H."/>
            <person name="Fan J."/>
            <person name="Xiang W."/>
            <person name="Li X."/>
        </authorList>
    </citation>
    <scope>NUCLEOTIDE SEQUENCE [LARGE SCALE GENOMIC DNA]</scope>
    <source>
        <strain evidence="1 2">GYP-11</strain>
    </source>
</reference>
<keyword evidence="2" id="KW-1185">Reference proteome</keyword>
<dbReference type="InterPro" id="IPR012675">
    <property type="entry name" value="Beta-grasp_dom_sf"/>
</dbReference>
<dbReference type="AlphaFoldDB" id="A0A845QAR2"/>
<comment type="caution">
    <text evidence="1">The sequence shown here is derived from an EMBL/GenBank/DDBJ whole genome shotgun (WGS) entry which is preliminary data.</text>
</comment>
<sequence length="66" mass="7092">MTVTVNGEARTLPSGATLDALLQHLGLEPKKMAIERNLEIVPKSLYGETVLDEGDRIEIVQFVGGG</sequence>
<gene>
    <name evidence="1" type="primary">thiS</name>
    <name evidence="1" type="ORF">GTQ45_07400</name>
</gene>
<dbReference type="CDD" id="cd00565">
    <property type="entry name" value="Ubl_ThiS"/>
    <property type="match status" value="1"/>
</dbReference>
<accession>A0A845QAR2</accession>
<dbReference type="InterPro" id="IPR003749">
    <property type="entry name" value="ThiS/MoaD-like"/>
</dbReference>
<name>A0A845QAR2_9HYPH</name>
<evidence type="ECO:0000313" key="2">
    <source>
        <dbReference type="Proteomes" id="UP000470384"/>
    </source>
</evidence>
<dbReference type="PANTHER" id="PTHR34472:SF1">
    <property type="entry name" value="SULFUR CARRIER PROTEIN THIS"/>
    <property type="match status" value="1"/>
</dbReference>